<dbReference type="PANTHER" id="PTHR13923:SF11">
    <property type="entry name" value="SECRETORY 31, ISOFORM D"/>
    <property type="match status" value="1"/>
</dbReference>
<feature type="compositionally biased region" description="Pro residues" evidence="16">
    <location>
        <begin position="1277"/>
        <end position="1288"/>
    </location>
</feature>
<evidence type="ECO:0000256" key="13">
    <source>
        <dbReference type="ARBA" id="ARBA00023329"/>
    </source>
</evidence>
<comment type="similarity">
    <text evidence="3">Belongs to the WD repeat SEC31 family.</text>
</comment>
<comment type="subcellular location">
    <subcellularLocation>
        <location evidence="1">Cytoplasmic vesicle</location>
        <location evidence="1">COPII-coated vesicle membrane</location>
        <topology evidence="1">Peripheral membrane protein</topology>
        <orientation evidence="1">Cytoplasmic side</orientation>
    </subcellularLocation>
    <subcellularLocation>
        <location evidence="2">Endoplasmic reticulum membrane</location>
        <topology evidence="2">Peripheral membrane protein</topology>
        <orientation evidence="2">Cytoplasmic side</orientation>
    </subcellularLocation>
</comment>
<keyword evidence="13" id="KW-0968">Cytoplasmic vesicle</keyword>
<comment type="function">
    <text evidence="14">Component of the coat protein complex II (COPII) which promotes the formation of transport vesicles from the endoplasmic reticulum (ER). The coat has two main functions, the physical deformation of the endoplasmic reticulum membrane into vesicles and the selection of cargo molecules.</text>
</comment>
<dbReference type="GO" id="GO:0005789">
    <property type="term" value="C:endoplasmic reticulum membrane"/>
    <property type="evidence" value="ECO:0007669"/>
    <property type="project" value="UniProtKB-SubCell"/>
</dbReference>
<evidence type="ECO:0000256" key="1">
    <source>
        <dbReference type="ARBA" id="ARBA00004299"/>
    </source>
</evidence>
<dbReference type="InParanoid" id="A0A317XUC0"/>
<dbReference type="Gene3D" id="1.20.940.10">
    <property type="entry name" value="Functional domain of the splicing factor Prp18"/>
    <property type="match status" value="1"/>
</dbReference>
<sequence length="1484" mass="153611">MKGYINRTATFAWSPASLDSDTPLIATGTVAGALDESFSNESVLELWQPSYASSLNAAAAPSDAKPLGSISTSARFNRLAWGYADTKRPKGLLAAGLENGELGIWDAGKVLGGASSDDAQVMKNTTHTGPVRGLDFNPLQPNLLSSGAVAGEIFIWDLNAPGKPYSPGARSQKLDEITSLAWNCQVPHVLATSSSSGYTVVWDLKGKREVVALQYGGGAGTAGGSLGAGFNGMGGALAAGGRRGMSAIAWHPDTPTRLVTASEDDTSPVIMLWDLRNSRAPEKIMTGHDKGVLSLSWCKQDADLLLSCGKDNRSIVWNPQTCEIVGELPSSSNWSFEVQWSPRNPGMLATASFDGRIGIHSLQSTNVPDTDAAGAGAAGAAAALGASDGSDFFNQPSQPESLSKGLSLKQPPKWLRRPVSAVFGFGGQLVSSGGPASVKPPSATVHLRDFVSEPSIVERATKLQQALDGQSLAEFCAERSQDPSTRPDDIANWKALQTLFRADSRDELVALLGFSKEDVAAKVANSIAAFSGVKPPAAAAPTEPASKTADADEASTTPAITESVAPSEVATETSAPAETTSEATEPSLFGDDTAAAGANADGSDFFNQLSTDTSATSAAPANAAIRSALPDHLLAEASNVNLASAAATIGSPGPSSVASESIRPSTFKIYPTEESEADRLITRAIVLGDFESAVTLCISTDRFADALLLAIRGGEELLARTQKAYFEKRTAQLPYLRLFQSVVSDDLADIVQNADLGEWQEIFVVLCTFAKQDEFSNLAEQLGQRLEYLYSSSRASDVSAAKEHRKNAVLCYLAAGKLEKVAGMWIDEMKEEEHALLAASKASGASADSAQQHSTFYSAHAEALQTFMEKITVFQSAVGYVDVDLQQPTQNEIVAETGARTYKLASLYDRIHEYVELLADQGLLAPALKFAEQTPVDYRPHGSAPLSSASQQGSSAIVTPKQRLLKAEVARVKTADAGGVAVAASTSAAAGPSGTSGLYAAPASAAITSTTSTNGYAPYNPYGPAATPAVPTIPTISTAQDPYAAPPAAAVPVQQPPQQQQQAAAPTQSRYAPAVSTPAPPMIGQEPVPSQQQAVAGSYGGYGAQQSAYGSTYQPAQPMIPGPPPPFGGAYGQPASQQQQSQLPPPPPLKRDQSGWNDVPVGLAAPKRTPSAMSQHKSAAAITSPFPNSPAPVTPGPYGAAPGATAGPGAPPAGPPRGQTPSRGIISPPPQGPPMGRGPGMMQQPPPHQQHQQQQQQQPGFRPPSVGAGVNSMARPGQPPMPTGPPGAAPSGPYARPPSAQGAVQGQNQGSYGSNGAPPPGAAGALRPPGQPTGPPGMPPQRSATPGGGAGAPPGRTGTPGAGAAGRPGAPTMKYPPGDRSHIPESQKPIMATLHRELLRLKSVAPPAQKRMVDDTERRVNLLLDHLNCGTVDPKTTHALLQLVAAIDARNQQAALNLHLQLVTSASGDIAAALVGVKMLVSRM</sequence>
<evidence type="ECO:0000256" key="7">
    <source>
        <dbReference type="ARBA" id="ARBA00022574"/>
    </source>
</evidence>
<keyword evidence="18" id="KW-1185">Reference proteome</keyword>
<evidence type="ECO:0000256" key="12">
    <source>
        <dbReference type="ARBA" id="ARBA00023136"/>
    </source>
</evidence>
<evidence type="ECO:0000256" key="15">
    <source>
        <dbReference type="PROSITE-ProRule" id="PRU00221"/>
    </source>
</evidence>
<dbReference type="STRING" id="1882483.A0A317XUC0"/>
<dbReference type="GO" id="GO:0070971">
    <property type="term" value="C:endoplasmic reticulum exit site"/>
    <property type="evidence" value="ECO:0007669"/>
    <property type="project" value="TreeGrafter"/>
</dbReference>
<dbReference type="Gene3D" id="2.130.10.10">
    <property type="entry name" value="YVTN repeat-like/Quinoprotein amine dehydrogenase"/>
    <property type="match status" value="1"/>
</dbReference>
<keyword evidence="11" id="KW-0653">Protein transport</keyword>
<feature type="repeat" description="WD" evidence="15">
    <location>
        <begin position="124"/>
        <end position="159"/>
    </location>
</feature>
<dbReference type="Proteomes" id="UP000246740">
    <property type="component" value="Unassembled WGS sequence"/>
</dbReference>
<keyword evidence="12" id="KW-0472">Membrane</keyword>
<evidence type="ECO:0000256" key="11">
    <source>
        <dbReference type="ARBA" id="ARBA00022927"/>
    </source>
</evidence>
<dbReference type="Pfam" id="PF00400">
    <property type="entry name" value="WD40"/>
    <property type="match status" value="1"/>
</dbReference>
<dbReference type="GO" id="GO:0007029">
    <property type="term" value="P:endoplasmic reticulum organization"/>
    <property type="evidence" value="ECO:0007669"/>
    <property type="project" value="TreeGrafter"/>
</dbReference>
<feature type="compositionally biased region" description="Low complexity" evidence="16">
    <location>
        <begin position="1196"/>
        <end position="1208"/>
    </location>
</feature>
<evidence type="ECO:0000256" key="14">
    <source>
        <dbReference type="ARBA" id="ARBA00025471"/>
    </source>
</evidence>
<feature type="compositionally biased region" description="Gly residues" evidence="16">
    <location>
        <begin position="1346"/>
        <end position="1366"/>
    </location>
</feature>
<feature type="compositionally biased region" description="Low complexity" evidence="16">
    <location>
        <begin position="534"/>
        <end position="548"/>
    </location>
</feature>
<evidence type="ECO:0000256" key="4">
    <source>
        <dbReference type="ARBA" id="ARBA00013507"/>
    </source>
</evidence>
<keyword evidence="9" id="KW-0256">Endoplasmic reticulum</keyword>
<evidence type="ECO:0000256" key="9">
    <source>
        <dbReference type="ARBA" id="ARBA00022824"/>
    </source>
</evidence>
<feature type="compositionally biased region" description="Low complexity" evidence="16">
    <location>
        <begin position="1132"/>
        <end position="1142"/>
    </location>
</feature>
<evidence type="ECO:0000256" key="2">
    <source>
        <dbReference type="ARBA" id="ARBA00004397"/>
    </source>
</evidence>
<keyword evidence="7 15" id="KW-0853">WD repeat</keyword>
<dbReference type="FunFam" id="2.130.10.10:FF:000193">
    <property type="entry name" value="Protein transport protein SEC31, putative"/>
    <property type="match status" value="1"/>
</dbReference>
<dbReference type="PANTHER" id="PTHR13923">
    <property type="entry name" value="SEC31-RELATED PROTEIN"/>
    <property type="match status" value="1"/>
</dbReference>
<feature type="compositionally biased region" description="Pro residues" evidence="16">
    <location>
        <begin position="1118"/>
        <end position="1127"/>
    </location>
</feature>
<keyword evidence="6" id="KW-0813">Transport</keyword>
<evidence type="ECO:0000256" key="8">
    <source>
        <dbReference type="ARBA" id="ARBA00022737"/>
    </source>
</evidence>
<dbReference type="InterPro" id="IPR001680">
    <property type="entry name" value="WD40_rpt"/>
</dbReference>
<dbReference type="GO" id="GO:0030127">
    <property type="term" value="C:COPII vesicle coat"/>
    <property type="evidence" value="ECO:0007669"/>
    <property type="project" value="TreeGrafter"/>
</dbReference>
<proteinExistence type="inferred from homology"/>
<keyword evidence="10" id="KW-0931">ER-Golgi transport</keyword>
<dbReference type="GO" id="GO:0015031">
    <property type="term" value="P:protein transport"/>
    <property type="evidence" value="ECO:0007669"/>
    <property type="project" value="UniProtKB-KW"/>
</dbReference>
<dbReference type="OrthoDB" id="542917at2759"/>
<feature type="region of interest" description="Disordered" evidence="16">
    <location>
        <begin position="534"/>
        <end position="594"/>
    </location>
</feature>
<feature type="compositionally biased region" description="Low complexity" evidence="16">
    <location>
        <begin position="1249"/>
        <end position="1264"/>
    </location>
</feature>
<dbReference type="Gene3D" id="1.25.40.1030">
    <property type="match status" value="1"/>
</dbReference>
<feature type="compositionally biased region" description="Low complexity" evidence="16">
    <location>
        <begin position="567"/>
        <end position="594"/>
    </location>
</feature>
<feature type="repeat" description="WD" evidence="15">
    <location>
        <begin position="285"/>
        <end position="318"/>
    </location>
</feature>
<protein>
    <recommendedName>
        <fullName evidence="5">Protein transport protein SEC31</fullName>
    </recommendedName>
    <alternativeName>
        <fullName evidence="4">Protein transport protein sec31</fullName>
    </alternativeName>
</protein>
<dbReference type="InterPro" id="IPR015943">
    <property type="entry name" value="WD40/YVTN_repeat-like_dom_sf"/>
</dbReference>
<evidence type="ECO:0000256" key="5">
    <source>
        <dbReference type="ARBA" id="ARBA00021236"/>
    </source>
</evidence>
<feature type="compositionally biased region" description="Pro residues" evidence="16">
    <location>
        <begin position="1329"/>
        <end position="1339"/>
    </location>
</feature>
<dbReference type="EMBL" id="KZ819189">
    <property type="protein sequence ID" value="PWZ01867.1"/>
    <property type="molecule type" value="Genomic_DNA"/>
</dbReference>
<evidence type="ECO:0000313" key="18">
    <source>
        <dbReference type="Proteomes" id="UP000246740"/>
    </source>
</evidence>
<dbReference type="InterPro" id="IPR036322">
    <property type="entry name" value="WD40_repeat_dom_sf"/>
</dbReference>
<reference evidence="17 18" key="1">
    <citation type="journal article" date="2018" name="Mol. Biol. Evol.">
        <title>Broad Genomic Sampling Reveals a Smut Pathogenic Ancestry of the Fungal Clade Ustilaginomycotina.</title>
        <authorList>
            <person name="Kijpornyongpan T."/>
            <person name="Mondo S.J."/>
            <person name="Barry K."/>
            <person name="Sandor L."/>
            <person name="Lee J."/>
            <person name="Lipzen A."/>
            <person name="Pangilinan J."/>
            <person name="LaButti K."/>
            <person name="Hainaut M."/>
            <person name="Henrissat B."/>
            <person name="Grigoriev I.V."/>
            <person name="Spatafora J.W."/>
            <person name="Aime M.C."/>
        </authorList>
    </citation>
    <scope>NUCLEOTIDE SEQUENCE [LARGE SCALE GENOMIC DNA]</scope>
    <source>
        <strain evidence="17 18">MCA 3645</strain>
    </source>
</reference>
<feature type="region of interest" description="Disordered" evidence="16">
    <location>
        <begin position="1112"/>
        <end position="1385"/>
    </location>
</feature>
<gene>
    <name evidence="17" type="ORF">BCV70DRAFT_185434</name>
</gene>
<evidence type="ECO:0000256" key="3">
    <source>
        <dbReference type="ARBA" id="ARBA00009358"/>
    </source>
</evidence>
<keyword evidence="8" id="KW-0677">Repeat</keyword>
<feature type="compositionally biased region" description="Low complexity" evidence="16">
    <location>
        <begin position="1289"/>
        <end position="1328"/>
    </location>
</feature>
<dbReference type="GO" id="GO:0090110">
    <property type="term" value="P:COPII-coated vesicle cargo loading"/>
    <property type="evidence" value="ECO:0007669"/>
    <property type="project" value="TreeGrafter"/>
</dbReference>
<feature type="compositionally biased region" description="Low complexity" evidence="16">
    <location>
        <begin position="1033"/>
        <end position="1068"/>
    </location>
</feature>
<dbReference type="SMART" id="SM00320">
    <property type="entry name" value="WD40"/>
    <property type="match status" value="5"/>
</dbReference>
<evidence type="ECO:0000256" key="6">
    <source>
        <dbReference type="ARBA" id="ARBA00022448"/>
    </source>
</evidence>
<organism evidence="17 18">
    <name type="scientific">Testicularia cyperi</name>
    <dbReference type="NCBI Taxonomy" id="1882483"/>
    <lineage>
        <taxon>Eukaryota</taxon>
        <taxon>Fungi</taxon>
        <taxon>Dikarya</taxon>
        <taxon>Basidiomycota</taxon>
        <taxon>Ustilaginomycotina</taxon>
        <taxon>Ustilaginomycetes</taxon>
        <taxon>Ustilaginales</taxon>
        <taxon>Anthracoideaceae</taxon>
        <taxon>Testicularia</taxon>
    </lineage>
</organism>
<dbReference type="PROSITE" id="PS50082">
    <property type="entry name" value="WD_REPEATS_2"/>
    <property type="match status" value="2"/>
</dbReference>
<dbReference type="GO" id="GO:0005198">
    <property type="term" value="F:structural molecule activity"/>
    <property type="evidence" value="ECO:0007669"/>
    <property type="project" value="TreeGrafter"/>
</dbReference>
<evidence type="ECO:0000256" key="10">
    <source>
        <dbReference type="ARBA" id="ARBA00022892"/>
    </source>
</evidence>
<evidence type="ECO:0000256" key="16">
    <source>
        <dbReference type="SAM" id="MobiDB-lite"/>
    </source>
</evidence>
<dbReference type="InterPro" id="IPR040251">
    <property type="entry name" value="SEC31-like"/>
</dbReference>
<accession>A0A317XUC0</accession>
<dbReference type="FunCoup" id="A0A317XUC0">
    <property type="interactions" value="374"/>
</dbReference>
<feature type="region of interest" description="Disordered" evidence="16">
    <location>
        <begin position="1033"/>
        <end position="1098"/>
    </location>
</feature>
<evidence type="ECO:0000313" key="17">
    <source>
        <dbReference type="EMBL" id="PWZ01867.1"/>
    </source>
</evidence>
<name>A0A317XUC0_9BASI</name>
<dbReference type="SUPFAM" id="SSF50978">
    <property type="entry name" value="WD40 repeat-like"/>
    <property type="match status" value="1"/>
</dbReference>